<dbReference type="EMBL" id="CP017904">
    <property type="protein sequence ID" value="ARP21908.1"/>
    <property type="molecule type" value="Genomic_DNA"/>
</dbReference>
<gene>
    <name evidence="1" type="ORF">K05K4_52060</name>
</gene>
<keyword evidence="1" id="KW-0614">Plasmid</keyword>
<sequence>MGRNGIGIKIQRVEITETDLRKHNVQLSLSSKSLDLIIPK</sequence>
<accession>A0A1W6TLX8</accession>
<dbReference type="AlphaFoldDB" id="A0A1W6TLX8"/>
<protein>
    <submittedName>
        <fullName evidence="1">Uncharacterized protein</fullName>
    </submittedName>
</protein>
<organism evidence="1">
    <name type="scientific">Vibrio alginolyticus</name>
    <dbReference type="NCBI Taxonomy" id="663"/>
    <lineage>
        <taxon>Bacteria</taxon>
        <taxon>Pseudomonadati</taxon>
        <taxon>Pseudomonadota</taxon>
        <taxon>Gammaproteobacteria</taxon>
        <taxon>Vibrionales</taxon>
        <taxon>Vibrionaceae</taxon>
        <taxon>Vibrio</taxon>
    </lineage>
</organism>
<geneLocation type="plasmid" evidence="1">
    <name>pL289</name>
</geneLocation>
<proteinExistence type="predicted"/>
<evidence type="ECO:0000313" key="1">
    <source>
        <dbReference type="EMBL" id="ARP21908.1"/>
    </source>
</evidence>
<reference evidence="1" key="1">
    <citation type="submission" date="2016-10" db="EMBL/GenBank/DDBJ databases">
        <title>The High Quality Genome of Vibrio alginolyticus K01M1.</title>
        <authorList>
            <person name="Wendling C."/>
            <person name="Chibani C.M."/>
            <person name="Hertel R."/>
            <person name="Sproer C."/>
            <person name="Bunk B."/>
            <person name="Overmann J."/>
            <person name="Roth O."/>
            <person name="Liesegang H."/>
        </authorList>
    </citation>
    <scope>NUCLEOTIDE SEQUENCE</scope>
    <source>
        <strain evidence="1">K05K4</strain>
        <plasmid evidence="1">pL289</plasmid>
    </source>
</reference>
<name>A0A1W6TLX8_VIBAL</name>